<dbReference type="InterPro" id="IPR036388">
    <property type="entry name" value="WH-like_DNA-bd_sf"/>
</dbReference>
<dbReference type="InterPro" id="IPR016152">
    <property type="entry name" value="PTrfase/Anion_transptr"/>
</dbReference>
<accession>A0A2G3E2W9</accession>
<proteinExistence type="predicted"/>
<reference evidence="6 7" key="1">
    <citation type="submission" date="2017-10" db="EMBL/GenBank/DDBJ databases">
        <title>Resolving the taxonomy of Roseburia spp., Eubacterium rectale and Agathobacter spp. through phylogenomic analysis.</title>
        <authorList>
            <person name="Sheridan P.O."/>
            <person name="Walker A.W."/>
            <person name="Duncan S.H."/>
            <person name="Scott K.P."/>
            <person name="Toole P.W.O."/>
            <person name="Luis P."/>
            <person name="Flint H.J."/>
        </authorList>
    </citation>
    <scope>NUCLEOTIDE SEQUENCE [LARGE SCALE GENOMIC DNA]</scope>
    <source>
        <strain evidence="6 7">JK623</strain>
    </source>
</reference>
<dbReference type="InterPro" id="IPR002178">
    <property type="entry name" value="PTS_EIIA_type-2_dom"/>
</dbReference>
<dbReference type="InterPro" id="IPR036634">
    <property type="entry name" value="PRD_sf"/>
</dbReference>
<evidence type="ECO:0000259" key="4">
    <source>
        <dbReference type="PROSITE" id="PS51094"/>
    </source>
</evidence>
<dbReference type="Pfam" id="PF00359">
    <property type="entry name" value="PTS_EIIA_2"/>
    <property type="match status" value="1"/>
</dbReference>
<evidence type="ECO:0000313" key="7">
    <source>
        <dbReference type="Proteomes" id="UP000224563"/>
    </source>
</evidence>
<dbReference type="Pfam" id="PF08279">
    <property type="entry name" value="HTH_11"/>
    <property type="match status" value="1"/>
</dbReference>
<dbReference type="SUPFAM" id="SSF63520">
    <property type="entry name" value="PTS-regulatory domain, PRD"/>
    <property type="match status" value="1"/>
</dbReference>
<keyword evidence="1" id="KW-0677">Repeat</keyword>
<keyword evidence="3" id="KW-0804">Transcription</keyword>
<reference evidence="6 7" key="2">
    <citation type="submission" date="2017-10" db="EMBL/GenBank/DDBJ databases">
        <authorList>
            <person name="Banno H."/>
            <person name="Chua N.-H."/>
        </authorList>
    </citation>
    <scope>NUCLEOTIDE SEQUENCE [LARGE SCALE GENOMIC DNA]</scope>
    <source>
        <strain evidence="6 7">JK623</strain>
    </source>
</reference>
<dbReference type="InterPro" id="IPR036390">
    <property type="entry name" value="WH_DNA-bd_sf"/>
</dbReference>
<dbReference type="PANTHER" id="PTHR30185">
    <property type="entry name" value="CRYPTIC BETA-GLUCOSIDE BGL OPERON ANTITERMINATOR"/>
    <property type="match status" value="1"/>
</dbReference>
<dbReference type="AlphaFoldDB" id="A0A2G3E2W9"/>
<dbReference type="SUPFAM" id="SSF55804">
    <property type="entry name" value="Phoshotransferase/anion transport protein"/>
    <property type="match status" value="1"/>
</dbReference>
<feature type="domain" description="PTS EIIA type-2" evidence="4">
    <location>
        <begin position="511"/>
        <end position="646"/>
    </location>
</feature>
<dbReference type="PROSITE" id="PS51094">
    <property type="entry name" value="PTS_EIIA_TYPE_2"/>
    <property type="match status" value="1"/>
</dbReference>
<dbReference type="PROSITE" id="PS51372">
    <property type="entry name" value="PRD_2"/>
    <property type="match status" value="1"/>
</dbReference>
<feature type="domain" description="PRD" evidence="5">
    <location>
        <begin position="301"/>
        <end position="407"/>
    </location>
</feature>
<gene>
    <name evidence="6" type="ORF">CSX02_06990</name>
</gene>
<sequence>MRNVNTPKKINLSLRQRQLLHDLQSESGYITGQMLASKLRVSSRTIRNDITEMNQLLEGTGISIISKHRFGYRLESLNPKTLNHLTRSTTSFLTREERLRHVAQRLCRSDAPINLDELADEMYISKPTLELDLKEFRKEYLLNYPQIELIRARNRITFEHTEWKRREILVQLYAMRWDYQTQGNTFYQYEYPDEKIILICTDAINDFLTENHWTLEDINIVRLDLKLAIAVQRITEGHPLTEDRAIYINPQIIPQTDALIDTISQKLDVTFNEFERHDIYEHISCSKIEEIDYLRNNLVNYFEPSLIRFVNDYLHLIETEYAIDLFEDEDFYLSLMIFFRYLSLPVHFMNPDVLKESFDPIHYAVEFELAYLVQPLALNYYGCYLSSIELFYLCTLLSGALAHIVPQKIHAVLLCHHNLSMAWGLCMQLEASFGPLLSINDVLPMFRKISYDFSKIDLILTTTDIQLPPEHRAKQFTVSASPAEQFPAFERFLSHMRFKQFYRRQYPDLRTLLQEATWFEHTQADNYFDALSRLGLQMIEDRIVDEPWLSDLLRRENASAFYARPAITVVHSALPAKKTAIFLSVLEHRVRIHNQKIRVILMVATTEEDRGLYFKLINDLFNHEQKIEDLQHAKTYDAVLDILCPAQS</sequence>
<evidence type="ECO:0000313" key="6">
    <source>
        <dbReference type="EMBL" id="PHU37618.1"/>
    </source>
</evidence>
<dbReference type="SUPFAM" id="SSF46785">
    <property type="entry name" value="Winged helix' DNA-binding domain"/>
    <property type="match status" value="1"/>
</dbReference>
<dbReference type="PANTHER" id="PTHR30185:SF18">
    <property type="entry name" value="TRANSCRIPTIONAL REGULATOR MTLR"/>
    <property type="match status" value="1"/>
</dbReference>
<evidence type="ECO:0000259" key="5">
    <source>
        <dbReference type="PROSITE" id="PS51372"/>
    </source>
</evidence>
<comment type="caution">
    <text evidence="6">The sequence shown here is derived from an EMBL/GenBank/DDBJ whole genome shotgun (WGS) entry which is preliminary data.</text>
</comment>
<keyword evidence="7" id="KW-1185">Reference proteome</keyword>
<dbReference type="Gene3D" id="3.40.930.10">
    <property type="entry name" value="Mannitol-specific EII, Chain A"/>
    <property type="match status" value="1"/>
</dbReference>
<evidence type="ECO:0000256" key="1">
    <source>
        <dbReference type="ARBA" id="ARBA00022737"/>
    </source>
</evidence>
<keyword evidence="2" id="KW-0805">Transcription regulation</keyword>
<dbReference type="InterPro" id="IPR050661">
    <property type="entry name" value="BglG_antiterminators"/>
</dbReference>
<dbReference type="Gene3D" id="1.10.10.10">
    <property type="entry name" value="Winged helix-like DNA-binding domain superfamily/Winged helix DNA-binding domain"/>
    <property type="match status" value="1"/>
</dbReference>
<dbReference type="GO" id="GO:0006355">
    <property type="term" value="P:regulation of DNA-templated transcription"/>
    <property type="evidence" value="ECO:0007669"/>
    <property type="project" value="InterPro"/>
</dbReference>
<dbReference type="InterPro" id="IPR013196">
    <property type="entry name" value="HTH_11"/>
</dbReference>
<dbReference type="Proteomes" id="UP000224563">
    <property type="component" value="Unassembled WGS sequence"/>
</dbReference>
<organism evidence="6 7">
    <name type="scientific">Agathobacter ruminis</name>
    <dbReference type="NCBI Taxonomy" id="1712665"/>
    <lineage>
        <taxon>Bacteria</taxon>
        <taxon>Bacillati</taxon>
        <taxon>Bacillota</taxon>
        <taxon>Clostridia</taxon>
        <taxon>Lachnospirales</taxon>
        <taxon>Lachnospiraceae</taxon>
        <taxon>Agathobacter</taxon>
    </lineage>
</organism>
<evidence type="ECO:0000256" key="2">
    <source>
        <dbReference type="ARBA" id="ARBA00023015"/>
    </source>
</evidence>
<protein>
    <submittedName>
        <fullName evidence="6">Uncharacterized protein</fullName>
    </submittedName>
</protein>
<dbReference type="InterPro" id="IPR011608">
    <property type="entry name" value="PRD"/>
</dbReference>
<evidence type="ECO:0000256" key="3">
    <source>
        <dbReference type="ARBA" id="ARBA00023163"/>
    </source>
</evidence>
<name>A0A2G3E2W9_9FIRM</name>
<dbReference type="EMBL" id="PDYG01000038">
    <property type="protein sequence ID" value="PHU37618.1"/>
    <property type="molecule type" value="Genomic_DNA"/>
</dbReference>
<dbReference type="RefSeq" id="WP_099386145.1">
    <property type="nucleotide sequence ID" value="NZ_JANSWH010000020.1"/>
</dbReference>